<feature type="transmembrane region" description="Helical" evidence="9">
    <location>
        <begin position="223"/>
        <end position="243"/>
    </location>
</feature>
<evidence type="ECO:0000256" key="3">
    <source>
        <dbReference type="ARBA" id="ARBA00022729"/>
    </source>
</evidence>
<evidence type="ECO:0000256" key="8">
    <source>
        <dbReference type="ARBA" id="ARBA00038393"/>
    </source>
</evidence>
<dbReference type="PANTHER" id="PTHR32080:SF31">
    <property type="entry name" value="PLASMODESMATA-LOCATED PROTEIN 6"/>
    <property type="match status" value="1"/>
</dbReference>
<evidence type="ECO:0000313" key="12">
    <source>
        <dbReference type="EMBL" id="MBA0759970.1"/>
    </source>
</evidence>
<comment type="subcellular location">
    <subcellularLocation>
        <location evidence="7">Cell junction</location>
        <location evidence="7">Plasmodesma</location>
    </subcellularLocation>
    <subcellularLocation>
        <location evidence="1">Cell membrane</location>
        <topology evidence="1">Single-pass type I membrane protein</topology>
    </subcellularLocation>
</comment>
<keyword evidence="9" id="KW-1133">Transmembrane helix</keyword>
<evidence type="ECO:0000256" key="5">
    <source>
        <dbReference type="ARBA" id="ARBA00022949"/>
    </source>
</evidence>
<keyword evidence="4" id="KW-0677">Repeat</keyword>
<proteinExistence type="inferred from homology"/>
<dbReference type="GO" id="GO:0005886">
    <property type="term" value="C:plasma membrane"/>
    <property type="evidence" value="ECO:0007669"/>
    <property type="project" value="UniProtKB-SubCell"/>
</dbReference>
<name>A0A7J9DGW4_9ROSI</name>
<evidence type="ECO:0000256" key="7">
    <source>
        <dbReference type="ARBA" id="ARBA00024184"/>
    </source>
</evidence>
<feature type="chain" id="PRO_5029789649" description="Gnk2-homologous domain-containing protein" evidence="10">
    <location>
        <begin position="28"/>
        <end position="252"/>
    </location>
</feature>
<evidence type="ECO:0000256" key="2">
    <source>
        <dbReference type="ARBA" id="ARBA00022581"/>
    </source>
</evidence>
<dbReference type="GO" id="GO:0009506">
    <property type="term" value="C:plasmodesma"/>
    <property type="evidence" value="ECO:0007669"/>
    <property type="project" value="UniProtKB-SubCell"/>
</dbReference>
<protein>
    <recommendedName>
        <fullName evidence="11">Gnk2-homologous domain-containing protein</fullName>
    </recommendedName>
</protein>
<dbReference type="PROSITE" id="PS51473">
    <property type="entry name" value="GNK2"/>
    <property type="match status" value="1"/>
</dbReference>
<keyword evidence="9" id="KW-0812">Transmembrane</keyword>
<keyword evidence="3 10" id="KW-0732">Signal</keyword>
<comment type="similarity">
    <text evidence="8">Belongs to the cysteine-rich repeat secretory protein family. Plasmodesmata-located proteins (PDLD) subfamily.</text>
</comment>
<dbReference type="Proteomes" id="UP000593568">
    <property type="component" value="Unassembled WGS sequence"/>
</dbReference>
<accession>A0A7J9DGW4</accession>
<evidence type="ECO:0000256" key="4">
    <source>
        <dbReference type="ARBA" id="ARBA00022737"/>
    </source>
</evidence>
<evidence type="ECO:0000256" key="10">
    <source>
        <dbReference type="SAM" id="SignalP"/>
    </source>
</evidence>
<dbReference type="FunFam" id="3.30.430.20:FF:000020">
    <property type="entry name" value="Cysteine-rich repeat secretory protein 60"/>
    <property type="match status" value="1"/>
</dbReference>
<dbReference type="Gene3D" id="3.30.430.20">
    <property type="entry name" value="Gnk2 domain, C-X8-C-X2-C motif"/>
    <property type="match status" value="2"/>
</dbReference>
<dbReference type="PANTHER" id="PTHR32080">
    <property type="entry name" value="ANTIFUNGAL PROTEIN GINKBILOBIN-2-LIKE"/>
    <property type="match status" value="1"/>
</dbReference>
<feature type="domain" description="Gnk2-homologous" evidence="11">
    <location>
        <begin position="105"/>
        <end position="204"/>
    </location>
</feature>
<sequence length="252" mass="26780">MALATKTTSLFLLLLAVWCFFITPSNSATDSFVFGGCSQLKYTSGSPYESNVNSILTSLVNSAMYTSYSNFTLPGASNQDTVYGLFQCRGNLNSGDCGRCVAKADKMVVVKKCGPSISSYSDVLGRRDAVLGYLGASDGTYKPFRVSGSGDVQGVAQCVGDLSPSECQDCLSEAIGRLKTDCGAAKWGDMYLAKCYARYSEGGDHSHGQKDTNNNDDEIEKTLAILIGLIAAVALIILFLSFLSKLCDNGKG</sequence>
<evidence type="ECO:0000256" key="6">
    <source>
        <dbReference type="ARBA" id="ARBA00023157"/>
    </source>
</evidence>
<dbReference type="EMBL" id="JABEZW010000002">
    <property type="protein sequence ID" value="MBA0759970.1"/>
    <property type="molecule type" value="Genomic_DNA"/>
</dbReference>
<evidence type="ECO:0000256" key="9">
    <source>
        <dbReference type="SAM" id="Phobius"/>
    </source>
</evidence>
<comment type="caution">
    <text evidence="12">The sequence shown here is derived from an EMBL/GenBank/DDBJ whole genome shotgun (WGS) entry which is preliminary data.</text>
</comment>
<dbReference type="CDD" id="cd23509">
    <property type="entry name" value="Gnk2-like"/>
    <property type="match status" value="1"/>
</dbReference>
<keyword evidence="13" id="KW-1185">Reference proteome</keyword>
<keyword evidence="5" id="KW-0965">Cell junction</keyword>
<dbReference type="InterPro" id="IPR051378">
    <property type="entry name" value="Cell2Cell_Antifungal"/>
</dbReference>
<dbReference type="AlphaFoldDB" id="A0A7J9DGW4"/>
<evidence type="ECO:0000256" key="1">
    <source>
        <dbReference type="ARBA" id="ARBA00004251"/>
    </source>
</evidence>
<dbReference type="GO" id="GO:0042742">
    <property type="term" value="P:defense response to bacterium"/>
    <property type="evidence" value="ECO:0007669"/>
    <property type="project" value="TreeGrafter"/>
</dbReference>
<keyword evidence="2" id="KW-0945">Host-virus interaction</keyword>
<feature type="signal peptide" evidence="10">
    <location>
        <begin position="1"/>
        <end position="27"/>
    </location>
</feature>
<gene>
    <name evidence="12" type="ORF">Gotri_022777</name>
</gene>
<feature type="non-terminal residue" evidence="12">
    <location>
        <position position="252"/>
    </location>
</feature>
<evidence type="ECO:0000259" key="11">
    <source>
        <dbReference type="PROSITE" id="PS51473"/>
    </source>
</evidence>
<dbReference type="InterPro" id="IPR038408">
    <property type="entry name" value="GNK2_sf"/>
</dbReference>
<reference evidence="12 13" key="1">
    <citation type="journal article" date="2019" name="Genome Biol. Evol.">
        <title>Insights into the evolution of the New World diploid cottons (Gossypium, subgenus Houzingenia) based on genome sequencing.</title>
        <authorList>
            <person name="Grover C.E."/>
            <person name="Arick M.A. 2nd"/>
            <person name="Thrash A."/>
            <person name="Conover J.L."/>
            <person name="Sanders W.S."/>
            <person name="Peterson D.G."/>
            <person name="Frelichowski J.E."/>
            <person name="Scheffler J.A."/>
            <person name="Scheffler B.E."/>
            <person name="Wendel J.F."/>
        </authorList>
    </citation>
    <scope>NUCLEOTIDE SEQUENCE [LARGE SCALE GENOMIC DNA]</scope>
    <source>
        <strain evidence="12">8</strain>
        <tissue evidence="12">Leaf</tissue>
    </source>
</reference>
<dbReference type="InterPro" id="IPR002902">
    <property type="entry name" value="GNK2"/>
</dbReference>
<organism evidence="12 13">
    <name type="scientific">Gossypium trilobum</name>
    <dbReference type="NCBI Taxonomy" id="34281"/>
    <lineage>
        <taxon>Eukaryota</taxon>
        <taxon>Viridiplantae</taxon>
        <taxon>Streptophyta</taxon>
        <taxon>Embryophyta</taxon>
        <taxon>Tracheophyta</taxon>
        <taxon>Spermatophyta</taxon>
        <taxon>Magnoliopsida</taxon>
        <taxon>eudicotyledons</taxon>
        <taxon>Gunneridae</taxon>
        <taxon>Pentapetalae</taxon>
        <taxon>rosids</taxon>
        <taxon>malvids</taxon>
        <taxon>Malvales</taxon>
        <taxon>Malvaceae</taxon>
        <taxon>Malvoideae</taxon>
        <taxon>Gossypium</taxon>
    </lineage>
</organism>
<keyword evidence="6" id="KW-1015">Disulfide bond</keyword>
<dbReference type="Pfam" id="PF01657">
    <property type="entry name" value="Stress-antifung"/>
    <property type="match status" value="2"/>
</dbReference>
<keyword evidence="9" id="KW-0472">Membrane</keyword>
<evidence type="ECO:0000313" key="13">
    <source>
        <dbReference type="Proteomes" id="UP000593568"/>
    </source>
</evidence>